<sequence length="122" mass="11969">MAATAPGILPVRVDGRLVVVASAAGPLTPVVGLLPTAPGRLRATGLTAVAAVHATTRTTAAATLWTATAARWGTTTAAGRGTTTATRRGTTAAAVDAGTAAVRSWCTVATVSRGRPSATAVH</sequence>
<dbReference type="AlphaFoldDB" id="A0A3N9XII6"/>
<feature type="non-terminal residue" evidence="1">
    <location>
        <position position="122"/>
    </location>
</feature>
<name>A0A3N9XII6_9ACTN</name>
<reference evidence="1 2" key="1">
    <citation type="submission" date="2018-04" db="EMBL/GenBank/DDBJ databases">
        <title>Micromonosporas from Atacama Desert.</title>
        <authorList>
            <person name="Carro L."/>
            <person name="Klenk H.-P."/>
            <person name="Goodfellow M."/>
        </authorList>
    </citation>
    <scope>NUCLEOTIDE SEQUENCE [LARGE SCALE GENOMIC DNA]</scope>
    <source>
        <strain evidence="1 2">LB19</strain>
    </source>
</reference>
<dbReference type="Proteomes" id="UP000278981">
    <property type="component" value="Unassembled WGS sequence"/>
</dbReference>
<evidence type="ECO:0000313" key="1">
    <source>
        <dbReference type="EMBL" id="RQX12780.1"/>
    </source>
</evidence>
<organism evidence="1 2">
    <name type="scientific">Micromonospora ureilytica</name>
    <dbReference type="NCBI Taxonomy" id="709868"/>
    <lineage>
        <taxon>Bacteria</taxon>
        <taxon>Bacillati</taxon>
        <taxon>Actinomycetota</taxon>
        <taxon>Actinomycetes</taxon>
        <taxon>Micromonosporales</taxon>
        <taxon>Micromonosporaceae</taxon>
        <taxon>Micromonospora</taxon>
    </lineage>
</organism>
<accession>A0A3N9XII6</accession>
<proteinExistence type="predicted"/>
<dbReference type="RefSeq" id="WP_148096207.1">
    <property type="nucleotide sequence ID" value="NZ_QDGB01000339.1"/>
</dbReference>
<dbReference type="EMBL" id="QDGB01000339">
    <property type="protein sequence ID" value="RQX12780.1"/>
    <property type="molecule type" value="Genomic_DNA"/>
</dbReference>
<gene>
    <name evidence="1" type="ORF">DDE19_27700</name>
</gene>
<evidence type="ECO:0000313" key="2">
    <source>
        <dbReference type="Proteomes" id="UP000278981"/>
    </source>
</evidence>
<comment type="caution">
    <text evidence="1">The sequence shown here is derived from an EMBL/GenBank/DDBJ whole genome shotgun (WGS) entry which is preliminary data.</text>
</comment>
<protein>
    <submittedName>
        <fullName evidence="1">Uncharacterized protein</fullName>
    </submittedName>
</protein>